<gene>
    <name evidence="1" type="ORF">QE380_002942</name>
</gene>
<sequence>MPKKFKTCLTEKIKQFCLELNQKKIKIIFKKASLTYLSC</sequence>
<comment type="caution">
    <text evidence="1">The sequence shown here is derived from an EMBL/GenBank/DDBJ whole genome shotgun (WGS) entry which is preliminary data.</text>
</comment>
<protein>
    <recommendedName>
        <fullName evidence="3">Transposase</fullName>
    </recommendedName>
</protein>
<dbReference type="Proteomes" id="UP001233360">
    <property type="component" value="Unassembled WGS sequence"/>
</dbReference>
<reference evidence="1 2" key="1">
    <citation type="submission" date="2023-07" db="EMBL/GenBank/DDBJ databases">
        <title>Functional and genomic diversity of the sorghum phyllosphere microbiome.</title>
        <authorList>
            <person name="Shade A."/>
        </authorList>
    </citation>
    <scope>NUCLEOTIDE SEQUENCE [LARGE SCALE GENOMIC DNA]</scope>
    <source>
        <strain evidence="1 2">SORGH_AS_0887</strain>
    </source>
</reference>
<accession>A0ABU0UZM4</accession>
<proteinExistence type="predicted"/>
<evidence type="ECO:0008006" key="3">
    <source>
        <dbReference type="Google" id="ProtNLM"/>
    </source>
</evidence>
<dbReference type="EMBL" id="JAUTBK010000002">
    <property type="protein sequence ID" value="MDQ1210019.1"/>
    <property type="molecule type" value="Genomic_DNA"/>
</dbReference>
<keyword evidence="2" id="KW-1185">Reference proteome</keyword>
<name>A0ABU0UZM4_ACIBI</name>
<evidence type="ECO:0000313" key="1">
    <source>
        <dbReference type="EMBL" id="MDQ1210019.1"/>
    </source>
</evidence>
<organism evidence="1 2">
    <name type="scientific">Acinetobacter baylyi</name>
    <dbReference type="NCBI Taxonomy" id="202950"/>
    <lineage>
        <taxon>Bacteria</taxon>
        <taxon>Pseudomonadati</taxon>
        <taxon>Pseudomonadota</taxon>
        <taxon>Gammaproteobacteria</taxon>
        <taxon>Moraxellales</taxon>
        <taxon>Moraxellaceae</taxon>
        <taxon>Acinetobacter</taxon>
    </lineage>
</organism>
<evidence type="ECO:0000313" key="2">
    <source>
        <dbReference type="Proteomes" id="UP001233360"/>
    </source>
</evidence>